<feature type="transmembrane region" description="Helical" evidence="13">
    <location>
        <begin position="12"/>
        <end position="32"/>
    </location>
</feature>
<dbReference type="InterPro" id="IPR050736">
    <property type="entry name" value="Sensor_HK_Regulatory"/>
</dbReference>
<feature type="transmembrane region" description="Helical" evidence="13">
    <location>
        <begin position="60"/>
        <end position="80"/>
    </location>
</feature>
<dbReference type="InterPro" id="IPR003594">
    <property type="entry name" value="HATPase_dom"/>
</dbReference>
<dbReference type="InterPro" id="IPR003661">
    <property type="entry name" value="HisK_dim/P_dom"/>
</dbReference>
<dbReference type="PRINTS" id="PR00344">
    <property type="entry name" value="BCTRLSENSOR"/>
</dbReference>
<dbReference type="Proteomes" id="UP000753908">
    <property type="component" value="Unassembled WGS sequence"/>
</dbReference>
<dbReference type="InterPro" id="IPR005467">
    <property type="entry name" value="His_kinase_dom"/>
</dbReference>
<reference evidence="15" key="1">
    <citation type="submission" date="2021-05" db="EMBL/GenBank/DDBJ databases">
        <authorList>
            <person name="Pietrasiak N."/>
            <person name="Ward R."/>
            <person name="Stajich J.E."/>
            <person name="Kurbessoian T."/>
        </authorList>
    </citation>
    <scope>NUCLEOTIDE SEQUENCE</scope>
    <source>
        <strain evidence="15">CPER-KK1</strain>
    </source>
</reference>
<organism evidence="15 16">
    <name type="scientific">Symplocastrum torsivum CPER-KK1</name>
    <dbReference type="NCBI Taxonomy" id="450513"/>
    <lineage>
        <taxon>Bacteria</taxon>
        <taxon>Bacillati</taxon>
        <taxon>Cyanobacteriota</taxon>
        <taxon>Cyanophyceae</taxon>
        <taxon>Oscillatoriophycideae</taxon>
        <taxon>Oscillatoriales</taxon>
        <taxon>Microcoleaceae</taxon>
        <taxon>Symplocastrum</taxon>
    </lineage>
</organism>
<dbReference type="GO" id="GO:0005524">
    <property type="term" value="F:ATP binding"/>
    <property type="evidence" value="ECO:0007669"/>
    <property type="project" value="UniProtKB-KW"/>
</dbReference>
<keyword evidence="9" id="KW-0067">ATP-binding</keyword>
<dbReference type="Pfam" id="PF13493">
    <property type="entry name" value="DUF4118"/>
    <property type="match status" value="1"/>
</dbReference>
<dbReference type="PANTHER" id="PTHR43711">
    <property type="entry name" value="TWO-COMPONENT HISTIDINE KINASE"/>
    <property type="match status" value="1"/>
</dbReference>
<keyword evidence="4" id="KW-0597">Phosphoprotein</keyword>
<dbReference type="PROSITE" id="PS50109">
    <property type="entry name" value="HIS_KIN"/>
    <property type="match status" value="1"/>
</dbReference>
<evidence type="ECO:0000256" key="1">
    <source>
        <dbReference type="ARBA" id="ARBA00000085"/>
    </source>
</evidence>
<feature type="transmembrane region" description="Helical" evidence="13">
    <location>
        <begin position="86"/>
        <end position="106"/>
    </location>
</feature>
<keyword evidence="7" id="KW-0547">Nucleotide-binding</keyword>
<gene>
    <name evidence="15" type="ORF">KME25_16350</name>
</gene>
<dbReference type="PANTHER" id="PTHR43711:SF26">
    <property type="entry name" value="SENSOR HISTIDINE KINASE RCSC"/>
    <property type="match status" value="1"/>
</dbReference>
<dbReference type="AlphaFoldDB" id="A0A951UAL0"/>
<evidence type="ECO:0000259" key="14">
    <source>
        <dbReference type="PROSITE" id="PS50109"/>
    </source>
</evidence>
<dbReference type="Gene3D" id="1.10.287.130">
    <property type="match status" value="1"/>
</dbReference>
<dbReference type="FunFam" id="3.30.565.10:FF:000006">
    <property type="entry name" value="Sensor histidine kinase WalK"/>
    <property type="match status" value="1"/>
</dbReference>
<dbReference type="CDD" id="cd00082">
    <property type="entry name" value="HisKA"/>
    <property type="match status" value="1"/>
</dbReference>
<dbReference type="EC" id="2.7.13.3" evidence="3"/>
<keyword evidence="12 13" id="KW-0472">Membrane</keyword>
<accession>A0A951UAL0</accession>
<keyword evidence="8 15" id="KW-0418">Kinase</keyword>
<dbReference type="CDD" id="cd00075">
    <property type="entry name" value="HATPase"/>
    <property type="match status" value="1"/>
</dbReference>
<evidence type="ECO:0000313" key="15">
    <source>
        <dbReference type="EMBL" id="MBW4545997.1"/>
    </source>
</evidence>
<evidence type="ECO:0000256" key="8">
    <source>
        <dbReference type="ARBA" id="ARBA00022777"/>
    </source>
</evidence>
<dbReference type="InterPro" id="IPR004358">
    <property type="entry name" value="Sig_transdc_His_kin-like_C"/>
</dbReference>
<keyword evidence="5" id="KW-0808">Transferase</keyword>
<evidence type="ECO:0000256" key="5">
    <source>
        <dbReference type="ARBA" id="ARBA00022679"/>
    </source>
</evidence>
<name>A0A951UAL0_9CYAN</name>
<evidence type="ECO:0000256" key="6">
    <source>
        <dbReference type="ARBA" id="ARBA00022692"/>
    </source>
</evidence>
<comment type="subcellular location">
    <subcellularLocation>
        <location evidence="2">Membrane</location>
        <topology evidence="2">Multi-pass membrane protein</topology>
    </subcellularLocation>
</comment>
<dbReference type="Gene3D" id="3.30.565.10">
    <property type="entry name" value="Histidine kinase-like ATPase, C-terminal domain"/>
    <property type="match status" value="1"/>
</dbReference>
<dbReference type="SUPFAM" id="SSF47384">
    <property type="entry name" value="Homodimeric domain of signal transducing histidine kinase"/>
    <property type="match status" value="1"/>
</dbReference>
<evidence type="ECO:0000256" key="13">
    <source>
        <dbReference type="SAM" id="Phobius"/>
    </source>
</evidence>
<dbReference type="GO" id="GO:0000155">
    <property type="term" value="F:phosphorelay sensor kinase activity"/>
    <property type="evidence" value="ECO:0007669"/>
    <property type="project" value="InterPro"/>
</dbReference>
<feature type="domain" description="Histidine kinase" evidence="14">
    <location>
        <begin position="160"/>
        <end position="377"/>
    </location>
</feature>
<evidence type="ECO:0000256" key="10">
    <source>
        <dbReference type="ARBA" id="ARBA00022989"/>
    </source>
</evidence>
<reference evidence="15" key="2">
    <citation type="journal article" date="2022" name="Microbiol. Resour. Announc.">
        <title>Metagenome Sequencing to Explore Phylogenomics of Terrestrial Cyanobacteria.</title>
        <authorList>
            <person name="Ward R.D."/>
            <person name="Stajich J.E."/>
            <person name="Johansen J.R."/>
            <person name="Huntemann M."/>
            <person name="Clum A."/>
            <person name="Foster B."/>
            <person name="Foster B."/>
            <person name="Roux S."/>
            <person name="Palaniappan K."/>
            <person name="Varghese N."/>
            <person name="Mukherjee S."/>
            <person name="Reddy T.B.K."/>
            <person name="Daum C."/>
            <person name="Copeland A."/>
            <person name="Chen I.A."/>
            <person name="Ivanova N.N."/>
            <person name="Kyrpides N.C."/>
            <person name="Shapiro N."/>
            <person name="Eloe-Fadrosh E.A."/>
            <person name="Pietrasiak N."/>
        </authorList>
    </citation>
    <scope>NUCLEOTIDE SEQUENCE</scope>
    <source>
        <strain evidence="15">CPER-KK1</strain>
    </source>
</reference>
<dbReference type="InterPro" id="IPR036890">
    <property type="entry name" value="HATPase_C_sf"/>
</dbReference>
<evidence type="ECO:0000256" key="11">
    <source>
        <dbReference type="ARBA" id="ARBA00023012"/>
    </source>
</evidence>
<dbReference type="InterPro" id="IPR025201">
    <property type="entry name" value="KdpD_TM"/>
</dbReference>
<sequence>MSNDNRKYIWQLRYGFAVAMVTLALLLTLLLYPLLHKTPGVLFFAAVMLSSWYGGFRPGVLATILSVSCINYFFLAPYFALSYATADILVLAVFTSTALLVSYLNAARIKAENALRQRAIAMAQMNKDLENRVRERTSELEQALEREKELSSLKSRLVATISHEYRTPLTTIQSSAELLEHYSHKWTEEKKLTHLQRIQATTKHLSDLVSDVLFVGKAEAGKLEFNPVHLDLEQFCQELVEQMQLLGVTNEIAIAFYSRGNCTNASLDERLLRQILTNLLSNAIKYSPRGSTVCFDLECIEGVVTLRIKNSGIGIPAEDLPRLFDSFHRASNVGAIPGTGLGLAIVKKCVDLHGGQITVDSVEEVNTTFTVILPLISKNVKALSL</sequence>
<keyword evidence="6 13" id="KW-0812">Transmembrane</keyword>
<dbReference type="InterPro" id="IPR036097">
    <property type="entry name" value="HisK_dim/P_sf"/>
</dbReference>
<protein>
    <recommendedName>
        <fullName evidence="3">histidine kinase</fullName>
        <ecNumber evidence="3">2.7.13.3</ecNumber>
    </recommendedName>
</protein>
<evidence type="ECO:0000256" key="9">
    <source>
        <dbReference type="ARBA" id="ARBA00022840"/>
    </source>
</evidence>
<keyword evidence="10 13" id="KW-1133">Transmembrane helix</keyword>
<dbReference type="SMART" id="SM00387">
    <property type="entry name" value="HATPase_c"/>
    <property type="match status" value="1"/>
</dbReference>
<dbReference type="Pfam" id="PF02518">
    <property type="entry name" value="HATPase_c"/>
    <property type="match status" value="1"/>
</dbReference>
<dbReference type="Gene3D" id="1.20.120.620">
    <property type="entry name" value="Backbone structure of the membrane domain of e. Coli histidine kinase receptor kdpd"/>
    <property type="match status" value="1"/>
</dbReference>
<comment type="catalytic activity">
    <reaction evidence="1">
        <text>ATP + protein L-histidine = ADP + protein N-phospho-L-histidine.</text>
        <dbReference type="EC" id="2.7.13.3"/>
    </reaction>
</comment>
<evidence type="ECO:0000256" key="2">
    <source>
        <dbReference type="ARBA" id="ARBA00004141"/>
    </source>
</evidence>
<evidence type="ECO:0000256" key="3">
    <source>
        <dbReference type="ARBA" id="ARBA00012438"/>
    </source>
</evidence>
<evidence type="ECO:0000313" key="16">
    <source>
        <dbReference type="Proteomes" id="UP000753908"/>
    </source>
</evidence>
<dbReference type="Pfam" id="PF00512">
    <property type="entry name" value="HisKA"/>
    <property type="match status" value="1"/>
</dbReference>
<dbReference type="SUPFAM" id="SSF55874">
    <property type="entry name" value="ATPase domain of HSP90 chaperone/DNA topoisomerase II/histidine kinase"/>
    <property type="match status" value="1"/>
</dbReference>
<dbReference type="InterPro" id="IPR038318">
    <property type="entry name" value="KdpD_sf"/>
</dbReference>
<comment type="caution">
    <text evidence="15">The sequence shown here is derived from an EMBL/GenBank/DDBJ whole genome shotgun (WGS) entry which is preliminary data.</text>
</comment>
<keyword evidence="11" id="KW-0902">Two-component regulatory system</keyword>
<dbReference type="EMBL" id="JAHHIF010000020">
    <property type="protein sequence ID" value="MBW4545997.1"/>
    <property type="molecule type" value="Genomic_DNA"/>
</dbReference>
<evidence type="ECO:0000256" key="7">
    <source>
        <dbReference type="ARBA" id="ARBA00022741"/>
    </source>
</evidence>
<evidence type="ECO:0000256" key="4">
    <source>
        <dbReference type="ARBA" id="ARBA00022553"/>
    </source>
</evidence>
<dbReference type="SMART" id="SM00388">
    <property type="entry name" value="HisKA"/>
    <property type="match status" value="1"/>
</dbReference>
<proteinExistence type="predicted"/>
<dbReference type="GO" id="GO:0016020">
    <property type="term" value="C:membrane"/>
    <property type="evidence" value="ECO:0007669"/>
    <property type="project" value="UniProtKB-SubCell"/>
</dbReference>
<evidence type="ECO:0000256" key="12">
    <source>
        <dbReference type="ARBA" id="ARBA00023136"/>
    </source>
</evidence>